<name>A0AA40MF71_BURPE</name>
<proteinExistence type="predicted"/>
<dbReference type="AlphaFoldDB" id="A0AA40MF71"/>
<protein>
    <submittedName>
        <fullName evidence="2">Helix-turn-helix domain protein</fullName>
    </submittedName>
</protein>
<sequence>MRLRWVRMYHETGNAGLVCSRCGISRPTLHKWLRRYQEGEKKVFALKAVAL</sequence>
<dbReference type="InterPro" id="IPR009057">
    <property type="entry name" value="Homeodomain-like_sf"/>
</dbReference>
<dbReference type="KEGG" id="but:X994_6286"/>
<evidence type="ECO:0000313" key="3">
    <source>
        <dbReference type="Proteomes" id="UP000030475"/>
    </source>
</evidence>
<reference evidence="2 3" key="1">
    <citation type="submission" date="2014-08" db="EMBL/GenBank/DDBJ databases">
        <authorList>
            <person name="Bunnell A."/>
            <person name="Chain P.S."/>
            <person name="Chertkov O."/>
            <person name="Currie B.J."/>
            <person name="Daligault H.E."/>
            <person name="Davenport K.W."/>
            <person name="Davis C."/>
            <person name="Gleasner C.D."/>
            <person name="Johnson S.L."/>
            <person name="Kaestli M."/>
            <person name="Koren S."/>
            <person name="Kunde Y.A."/>
            <person name="Mayo M."/>
            <person name="McMurry K.K."/>
            <person name="Price E.P."/>
            <person name="Reitenga K.G."/>
            <person name="Robison R."/>
            <person name="Rosovitz M.J."/>
            <person name="Sarovich D.S."/>
            <person name="Teshima H."/>
        </authorList>
    </citation>
    <scope>NUCLEOTIDE SEQUENCE [LARGE SCALE GENOMIC DNA]</scope>
    <source>
        <strain evidence="2 3">MSHR44</strain>
    </source>
</reference>
<dbReference type="Pfam" id="PF13518">
    <property type="entry name" value="HTH_28"/>
    <property type="match status" value="1"/>
</dbReference>
<organism evidence="2 3">
    <name type="scientific">Burkholderia pseudomallei</name>
    <name type="common">Pseudomonas pseudomallei</name>
    <dbReference type="NCBI Taxonomy" id="28450"/>
    <lineage>
        <taxon>Bacteria</taxon>
        <taxon>Pseudomonadati</taxon>
        <taxon>Pseudomonadota</taxon>
        <taxon>Betaproteobacteria</taxon>
        <taxon>Burkholderiales</taxon>
        <taxon>Burkholderiaceae</taxon>
        <taxon>Burkholderia</taxon>
        <taxon>pseudomallei group</taxon>
    </lineage>
</organism>
<feature type="domain" description="Insertion element IS150 protein InsJ-like helix-turn-helix" evidence="1">
    <location>
        <begin position="1"/>
        <end position="39"/>
    </location>
</feature>
<dbReference type="InterPro" id="IPR055247">
    <property type="entry name" value="InsJ-like_HTH"/>
</dbReference>
<evidence type="ECO:0000313" key="2">
    <source>
        <dbReference type="EMBL" id="KGX17264.1"/>
    </source>
</evidence>
<evidence type="ECO:0000259" key="1">
    <source>
        <dbReference type="Pfam" id="PF13518"/>
    </source>
</evidence>
<gene>
    <name evidence="2" type="ORF">Y036_6202</name>
</gene>
<comment type="caution">
    <text evidence="2">The sequence shown here is derived from an EMBL/GenBank/DDBJ whole genome shotgun (WGS) entry which is preliminary data.</text>
</comment>
<dbReference type="EMBL" id="JQIM01000007">
    <property type="protein sequence ID" value="KGX17264.1"/>
    <property type="molecule type" value="Genomic_DNA"/>
</dbReference>
<dbReference type="SUPFAM" id="SSF46689">
    <property type="entry name" value="Homeodomain-like"/>
    <property type="match status" value="1"/>
</dbReference>
<accession>A0AA40MF71</accession>
<dbReference type="Proteomes" id="UP000030475">
    <property type="component" value="Unassembled WGS sequence"/>
</dbReference>